<gene>
    <name evidence="4" type="ORF">PCC79_03750</name>
</gene>
<keyword evidence="3" id="KW-0949">S-adenosyl-L-methionine</keyword>
<evidence type="ECO:0000256" key="1">
    <source>
        <dbReference type="ARBA" id="ARBA00022603"/>
    </source>
</evidence>
<sequence>MGTKRHMADHVRDAIAELNAEGRVVDLFSGMGSVAESLQETASVVTNDAMSFTAALSRARFTGSDRSTTSAEVIERLLPGYEARLRELESTYAIELKSEAAALNGSRTDLLDYMDKAQHVGNSAAHRRSAKVAAESSGSDHYELASLYFSAGYLSLRQAIELDATRAAIDTDSHLEDRDWMLAAWIAGASVLINAPGHTAQYLRPNSNSAHTRIVRTWSRSIWDEFSSALDTVSQVGSEAWRQRNSVYVGDALDLVSAGELRDIGTVYADPPYTKDQYSRYYHVYETLYRYDFPDSSGVGRNRSDRFTTGFSLKTAVVSSFHDLCRNVSRMRVPLVISYPSSGLLGEAGITVSEIALQYFEKVKTQSYEANHSTMGASTGASKKSATENLYVCLV</sequence>
<dbReference type="Pfam" id="PF02086">
    <property type="entry name" value="MethyltransfD12"/>
    <property type="match status" value="1"/>
</dbReference>
<evidence type="ECO:0000313" key="5">
    <source>
        <dbReference type="Proteomes" id="UP001434337"/>
    </source>
</evidence>
<dbReference type="EMBL" id="CP115965">
    <property type="protein sequence ID" value="WZW99322.1"/>
    <property type="molecule type" value="Genomic_DNA"/>
</dbReference>
<keyword evidence="2" id="KW-0808">Transferase</keyword>
<evidence type="ECO:0000256" key="3">
    <source>
        <dbReference type="ARBA" id="ARBA00022691"/>
    </source>
</evidence>
<dbReference type="GO" id="GO:0008168">
    <property type="term" value="F:methyltransferase activity"/>
    <property type="evidence" value="ECO:0007669"/>
    <property type="project" value="UniProtKB-KW"/>
</dbReference>
<evidence type="ECO:0000313" key="4">
    <source>
        <dbReference type="EMBL" id="WZW99322.1"/>
    </source>
</evidence>
<accession>A0ABZ3C972</accession>
<reference evidence="4 5" key="1">
    <citation type="journal article" date="2023" name="Environ Microbiome">
        <title>A coral-associated actinobacterium mitigates coral bleaching under heat stress.</title>
        <authorList>
            <person name="Li J."/>
            <person name="Zou Y."/>
            <person name="Li Q."/>
            <person name="Zhang J."/>
            <person name="Bourne D.G."/>
            <person name="Lyu Y."/>
            <person name="Liu C."/>
            <person name="Zhang S."/>
        </authorList>
    </citation>
    <scope>NUCLEOTIDE SEQUENCE [LARGE SCALE GENOMIC DNA]</scope>
    <source>
        <strain evidence="4 5">SCSIO 13291</strain>
    </source>
</reference>
<keyword evidence="1 4" id="KW-0489">Methyltransferase</keyword>
<dbReference type="SUPFAM" id="SSF53335">
    <property type="entry name" value="S-adenosyl-L-methionine-dependent methyltransferases"/>
    <property type="match status" value="1"/>
</dbReference>
<proteinExistence type="predicted"/>
<keyword evidence="5" id="KW-1185">Reference proteome</keyword>
<dbReference type="Proteomes" id="UP001434337">
    <property type="component" value="Chromosome"/>
</dbReference>
<dbReference type="InterPro" id="IPR012327">
    <property type="entry name" value="MeTrfase_D12"/>
</dbReference>
<evidence type="ECO:0000256" key="2">
    <source>
        <dbReference type="ARBA" id="ARBA00022679"/>
    </source>
</evidence>
<name>A0ABZ3C972_9ACTN</name>
<protein>
    <submittedName>
        <fullName evidence="4">DNA adenine methylase</fullName>
    </submittedName>
</protein>
<dbReference type="GO" id="GO:0032259">
    <property type="term" value="P:methylation"/>
    <property type="evidence" value="ECO:0007669"/>
    <property type="project" value="UniProtKB-KW"/>
</dbReference>
<organism evidence="4 5">
    <name type="scientific">Propioniciclava soli</name>
    <dbReference type="NCBI Taxonomy" id="2775081"/>
    <lineage>
        <taxon>Bacteria</taxon>
        <taxon>Bacillati</taxon>
        <taxon>Actinomycetota</taxon>
        <taxon>Actinomycetes</taxon>
        <taxon>Propionibacteriales</taxon>
        <taxon>Propionibacteriaceae</taxon>
        <taxon>Propioniciclava</taxon>
    </lineage>
</organism>
<dbReference type="InterPro" id="IPR029063">
    <property type="entry name" value="SAM-dependent_MTases_sf"/>
</dbReference>